<name>C7CN50_METED</name>
<proteinExistence type="predicted"/>
<accession>C7CN50</accession>
<reference evidence="2" key="1">
    <citation type="journal article" date="2009" name="PLoS ONE">
        <title>Methylobacterium genome sequences: a reference blueprint to investigate microbial metabolism of C1 compounds from natural and industrial sources.</title>
        <authorList>
            <person name="Vuilleumier S."/>
            <person name="Chistoserdova L."/>
            <person name="Lee M.-C."/>
            <person name="Bringel F."/>
            <person name="Lajus A."/>
            <person name="Zhou Y."/>
            <person name="Gourion B."/>
            <person name="Barbe V."/>
            <person name="Chang J."/>
            <person name="Cruveiller S."/>
            <person name="Dossat C."/>
            <person name="Gillett W."/>
            <person name="Gruffaz C."/>
            <person name="Haugen E."/>
            <person name="Hourcade E."/>
            <person name="Levy R."/>
            <person name="Mangenot S."/>
            <person name="Muller E."/>
            <person name="Nadalig T."/>
            <person name="Pagni M."/>
            <person name="Penny C."/>
            <person name="Peyraud R."/>
            <person name="Robinson D.G."/>
            <person name="Roche D."/>
            <person name="Rouy Z."/>
            <person name="Saenampechek C."/>
            <person name="Salvignol G."/>
            <person name="Vallenet D."/>
            <person name="Wu Z."/>
            <person name="Marx C.J."/>
            <person name="Vorholt J.A."/>
            <person name="Olson M.V."/>
            <person name="Kaul R."/>
            <person name="Weissenbach J."/>
            <person name="Medigue C."/>
            <person name="Lidstrom M.E."/>
        </authorList>
    </citation>
    <scope>NUCLEOTIDE SEQUENCE [LARGE SCALE GENOMIC DNA]</scope>
    <source>
        <strain evidence="2">DSM 6343 / CIP 106787 / DM4</strain>
        <plasmid evidence="2">p1METDI</plasmid>
    </source>
</reference>
<dbReference type="Proteomes" id="UP000008070">
    <property type="component" value="Plasmid p1METDI"/>
</dbReference>
<dbReference type="AlphaFoldDB" id="C7CN50"/>
<sequence length="143" mass="15113">MQGKDRDLLAAFLLDSGTGIGLNPFPSTTVGAARQSCAGLAFEYPILGVQAAGLTCLLKALAALPHAMRLTRRILRSASHTCIVLMREDGACVGAYLYAKAGVPLPVFACPTTGSTPRKSRGRQATVRRQLAARQLDLFVDVA</sequence>
<dbReference type="KEGG" id="mdi:p1METDI0091"/>
<dbReference type="EMBL" id="FP103043">
    <property type="protein sequence ID" value="CAX17080.1"/>
    <property type="molecule type" value="Genomic_DNA"/>
</dbReference>
<organism evidence="1 2">
    <name type="scientific">Methylorubrum extorquens (strain DSM 6343 / CIP 106787 / DM4)</name>
    <name type="common">Methylobacterium extorquens</name>
    <dbReference type="NCBI Taxonomy" id="661410"/>
    <lineage>
        <taxon>Bacteria</taxon>
        <taxon>Pseudomonadati</taxon>
        <taxon>Pseudomonadota</taxon>
        <taxon>Alphaproteobacteria</taxon>
        <taxon>Hyphomicrobiales</taxon>
        <taxon>Methylobacteriaceae</taxon>
        <taxon>Methylorubrum</taxon>
    </lineage>
</organism>
<evidence type="ECO:0000313" key="1">
    <source>
        <dbReference type="EMBL" id="CAX17080.1"/>
    </source>
</evidence>
<keyword evidence="1" id="KW-0614">Plasmid</keyword>
<protein>
    <submittedName>
        <fullName evidence="1">Uncharacterized protein</fullName>
    </submittedName>
</protein>
<geneLocation type="plasmid" evidence="1 2">
    <name>p1METDI</name>
</geneLocation>
<evidence type="ECO:0000313" key="2">
    <source>
        <dbReference type="Proteomes" id="UP000008070"/>
    </source>
</evidence>
<dbReference type="HOGENOM" id="CLU_1711114_0_0_5"/>
<gene>
    <name evidence="1" type="ORF">METD_P1METDI0091</name>
</gene>